<proteinExistence type="predicted"/>
<sequence>MGDAGRERSRSNFLSTLLRRRSGKHIIYIHQIGRYQRGRSRCFTSQHSKRGSITRIIQTNFFTDKESSETEAEPKKDSIIFHCGPSHTSQIRAPTFNAVRRTERRCRGGNGGRRHKERRKKRTRNTT</sequence>
<feature type="compositionally biased region" description="Basic residues" evidence="1">
    <location>
        <begin position="112"/>
        <end position="127"/>
    </location>
</feature>
<dbReference type="Proteomes" id="UP000253664">
    <property type="component" value="Unassembled WGS sequence"/>
</dbReference>
<dbReference type="AlphaFoldDB" id="A0A367L0D5"/>
<gene>
    <name evidence="2" type="ORF">L249_5870</name>
</gene>
<feature type="region of interest" description="Disordered" evidence="1">
    <location>
        <begin position="81"/>
        <end position="127"/>
    </location>
</feature>
<evidence type="ECO:0000313" key="3">
    <source>
        <dbReference type="Proteomes" id="UP000253664"/>
    </source>
</evidence>
<accession>A0A367L0D5</accession>
<keyword evidence="3" id="KW-1185">Reference proteome</keyword>
<protein>
    <submittedName>
        <fullName evidence="2">Uncharacterized protein</fullName>
    </submittedName>
</protein>
<evidence type="ECO:0000256" key="1">
    <source>
        <dbReference type="SAM" id="MobiDB-lite"/>
    </source>
</evidence>
<organism evidence="2 3">
    <name type="scientific">Ophiocordyceps polyrhachis-furcata BCC 54312</name>
    <dbReference type="NCBI Taxonomy" id="1330021"/>
    <lineage>
        <taxon>Eukaryota</taxon>
        <taxon>Fungi</taxon>
        <taxon>Dikarya</taxon>
        <taxon>Ascomycota</taxon>
        <taxon>Pezizomycotina</taxon>
        <taxon>Sordariomycetes</taxon>
        <taxon>Hypocreomycetidae</taxon>
        <taxon>Hypocreales</taxon>
        <taxon>Ophiocordycipitaceae</taxon>
        <taxon>Ophiocordyceps</taxon>
    </lineage>
</organism>
<dbReference type="EMBL" id="LKCN02000023">
    <property type="protein sequence ID" value="RCI07876.1"/>
    <property type="molecule type" value="Genomic_DNA"/>
</dbReference>
<comment type="caution">
    <text evidence="2">The sequence shown here is derived from an EMBL/GenBank/DDBJ whole genome shotgun (WGS) entry which is preliminary data.</text>
</comment>
<reference evidence="2 3" key="1">
    <citation type="journal article" date="2015" name="BMC Genomics">
        <title>Insights from the genome of Ophiocordyceps polyrhachis-furcata to pathogenicity and host specificity in insect fungi.</title>
        <authorList>
            <person name="Wichadakul D."/>
            <person name="Kobmoo N."/>
            <person name="Ingsriswang S."/>
            <person name="Tangphatsornruang S."/>
            <person name="Chantasingh D."/>
            <person name="Luangsa-ard J.J."/>
            <person name="Eurwilaichitr L."/>
        </authorList>
    </citation>
    <scope>NUCLEOTIDE SEQUENCE [LARGE SCALE GENOMIC DNA]</scope>
    <source>
        <strain evidence="2 3">BCC 54312</strain>
    </source>
</reference>
<evidence type="ECO:0000313" key="2">
    <source>
        <dbReference type="EMBL" id="RCI07876.1"/>
    </source>
</evidence>
<name>A0A367L0D5_9HYPO</name>